<dbReference type="STRING" id="83449.BON30_29025"/>
<evidence type="ECO:0000313" key="1">
    <source>
        <dbReference type="EMBL" id="OJH37338.1"/>
    </source>
</evidence>
<proteinExistence type="predicted"/>
<name>A0A1L9B504_9BACT</name>
<organism evidence="1 2">
    <name type="scientific">Cystobacter ferrugineus</name>
    <dbReference type="NCBI Taxonomy" id="83449"/>
    <lineage>
        <taxon>Bacteria</taxon>
        <taxon>Pseudomonadati</taxon>
        <taxon>Myxococcota</taxon>
        <taxon>Myxococcia</taxon>
        <taxon>Myxococcales</taxon>
        <taxon>Cystobacterineae</taxon>
        <taxon>Archangiaceae</taxon>
        <taxon>Cystobacter</taxon>
    </lineage>
</organism>
<reference evidence="1 2" key="2">
    <citation type="submission" date="2016-12" db="EMBL/GenBank/DDBJ databases">
        <title>Draft Genome Sequence of Cystobacter ferrugineus Strain Cbfe23.</title>
        <authorList>
            <person name="Akbar S."/>
            <person name="Dowd S.E."/>
            <person name="Stevens D.C."/>
        </authorList>
    </citation>
    <scope>NUCLEOTIDE SEQUENCE [LARGE SCALE GENOMIC DNA]</scope>
    <source>
        <strain evidence="1 2">Cbfe23</strain>
    </source>
</reference>
<comment type="caution">
    <text evidence="1">The sequence shown here is derived from an EMBL/GenBank/DDBJ whole genome shotgun (WGS) entry which is preliminary data.</text>
</comment>
<dbReference type="EMBL" id="MPIN01000008">
    <property type="protein sequence ID" value="OJH37338.1"/>
    <property type="molecule type" value="Genomic_DNA"/>
</dbReference>
<sequence>MLLGAQLILAGCTAGREASRPENSTPALMRVKCLITPRGTIARCHVLQTVPEVEARIVTALSMLRREAIFHRGRPAWIDYTFNIQVQPSDFSALPKNLYATWEKRASGESESQKTDAELRHLASFLCRHQLLDFPATSRLPAGVDSSLLIRREDLLFLWRQPFLAPFTELDRRDLYEDVAHFVSCEATEVRVSGDTAVVSLRRSSPPWDALPLDLLDSEEVIEPRALTDRLQALARWAEENPARGEPSVHSLAFVKSPEGWFADYHLPEKANPAAP</sequence>
<gene>
    <name evidence="1" type="ORF">BON30_29025</name>
</gene>
<protein>
    <submittedName>
        <fullName evidence="1">Uncharacterized protein</fullName>
    </submittedName>
</protein>
<keyword evidence="2" id="KW-1185">Reference proteome</keyword>
<evidence type="ECO:0000313" key="2">
    <source>
        <dbReference type="Proteomes" id="UP000182229"/>
    </source>
</evidence>
<dbReference type="AlphaFoldDB" id="A0A1L9B504"/>
<accession>A0A1L9B504</accession>
<reference evidence="2" key="1">
    <citation type="submission" date="2016-11" db="EMBL/GenBank/DDBJ databases">
        <authorList>
            <person name="Shukria A."/>
            <person name="Stevens D.C."/>
        </authorList>
    </citation>
    <scope>NUCLEOTIDE SEQUENCE [LARGE SCALE GENOMIC DNA]</scope>
    <source>
        <strain evidence="2">Cbfe23</strain>
    </source>
</reference>
<dbReference type="Proteomes" id="UP000182229">
    <property type="component" value="Unassembled WGS sequence"/>
</dbReference>